<comment type="caution">
    <text evidence="2">The sequence shown here is derived from an EMBL/GenBank/DDBJ whole genome shotgun (WGS) entry which is preliminary data.</text>
</comment>
<proteinExistence type="predicted"/>
<feature type="transmembrane region" description="Helical" evidence="1">
    <location>
        <begin position="9"/>
        <end position="30"/>
    </location>
</feature>
<gene>
    <name evidence="2" type="ORF">A2896_03050</name>
</gene>
<sequence>MQKQVSPKIVALTFGILTIAFLAAFYVVAWQEPTQAPPGGNVAAPLNISNVGQSKEGGLILNTGGAEYGLIVDEGKTKLEGNGLILPPIYRPDAPEIGQIYLDQKDNYLYYYNGNQWIRIGTSLSGAGCTSPEDCESGFCYRDEDGDGYSMATGQKFCQTVASAGTDCYDANVNARPGQTSYFTVNRGDGSFDYDCDGIQGASCATVSNLSPTTCKWTYGNETDEAIGGWLGSSPACGTVGVLRYVNSFGMVGGYCVGKQGYLLGCGQKSGHGYYGTLDLSETQTCK</sequence>
<dbReference type="EMBL" id="MHMH01000022">
    <property type="protein sequence ID" value="OGZ23897.1"/>
    <property type="molecule type" value="Genomic_DNA"/>
</dbReference>
<keyword evidence="1" id="KW-1133">Transmembrane helix</keyword>
<keyword evidence="1" id="KW-0472">Membrane</keyword>
<protein>
    <submittedName>
        <fullName evidence="2">Uncharacterized protein</fullName>
    </submittedName>
</protein>
<dbReference type="Proteomes" id="UP000178647">
    <property type="component" value="Unassembled WGS sequence"/>
</dbReference>
<keyword evidence="1" id="KW-0812">Transmembrane</keyword>
<organism evidence="2 3">
    <name type="scientific">Candidatus Nealsonbacteria bacterium RIFCSPLOWO2_01_FULL_43_32</name>
    <dbReference type="NCBI Taxonomy" id="1801672"/>
    <lineage>
        <taxon>Bacteria</taxon>
        <taxon>Candidatus Nealsoniibacteriota</taxon>
    </lineage>
</organism>
<evidence type="ECO:0000256" key="1">
    <source>
        <dbReference type="SAM" id="Phobius"/>
    </source>
</evidence>
<dbReference type="STRING" id="1801672.A2896_03050"/>
<accession>A0A1G2EDJ4</accession>
<evidence type="ECO:0000313" key="2">
    <source>
        <dbReference type="EMBL" id="OGZ23897.1"/>
    </source>
</evidence>
<dbReference type="AlphaFoldDB" id="A0A1G2EDJ4"/>
<evidence type="ECO:0000313" key="3">
    <source>
        <dbReference type="Proteomes" id="UP000178647"/>
    </source>
</evidence>
<reference evidence="2 3" key="1">
    <citation type="journal article" date="2016" name="Nat. Commun.">
        <title>Thousands of microbial genomes shed light on interconnected biogeochemical processes in an aquifer system.</title>
        <authorList>
            <person name="Anantharaman K."/>
            <person name="Brown C.T."/>
            <person name="Hug L.A."/>
            <person name="Sharon I."/>
            <person name="Castelle C.J."/>
            <person name="Probst A.J."/>
            <person name="Thomas B.C."/>
            <person name="Singh A."/>
            <person name="Wilkins M.J."/>
            <person name="Karaoz U."/>
            <person name="Brodie E.L."/>
            <person name="Williams K.H."/>
            <person name="Hubbard S.S."/>
            <person name="Banfield J.F."/>
        </authorList>
    </citation>
    <scope>NUCLEOTIDE SEQUENCE [LARGE SCALE GENOMIC DNA]</scope>
</reference>
<name>A0A1G2EDJ4_9BACT</name>